<keyword evidence="8" id="KW-0282">Flagellum</keyword>
<dbReference type="GO" id="GO:0009421">
    <property type="term" value="C:bacterial-type flagellum filament cap"/>
    <property type="evidence" value="ECO:0007669"/>
    <property type="project" value="InterPro"/>
</dbReference>
<name>A0A1H7CF78_9FIRM</name>
<comment type="subunit">
    <text evidence="2 5">Homopentamer.</text>
</comment>
<keyword evidence="8" id="KW-0969">Cilium</keyword>
<dbReference type="PANTHER" id="PTHR30288">
    <property type="entry name" value="FLAGELLAR CAP/ASSEMBLY PROTEIN FLID"/>
    <property type="match status" value="1"/>
</dbReference>
<dbReference type="InterPro" id="IPR040026">
    <property type="entry name" value="FliD"/>
</dbReference>
<proteinExistence type="inferred from homology"/>
<comment type="function">
    <text evidence="5">Required for morphogenesis and for the elongation of the flagellar filament by facilitating polymerization of the flagellin monomers at the tip of growing filament. Forms a capping structure, which prevents flagellin subunits (transported through the central channel of the flagellum) from leaking out without polymerization at the distal end.</text>
</comment>
<protein>
    <recommendedName>
        <fullName evidence="5">Flagellar hook-associated protein 2</fullName>
        <shortName evidence="5">HAP2</shortName>
    </recommendedName>
    <alternativeName>
        <fullName evidence="5">Flagellar cap protein</fullName>
    </alternativeName>
</protein>
<evidence type="ECO:0000256" key="3">
    <source>
        <dbReference type="ARBA" id="ARBA00023054"/>
    </source>
</evidence>
<dbReference type="Pfam" id="PF02465">
    <property type="entry name" value="FliD_N"/>
    <property type="match status" value="1"/>
</dbReference>
<sequence>MSQTKGVSVSNTGMDMDALVKASVTTYQSKYDAAYKKETVAEWTKSAYADLYTELAKFKATASDYKLQSKTTAHTTTSGDSSVVTATANGDALNLSHDVTVNTVARNASLQSKSAITRATGTSTSKLLSDVAGITLTDDNKDSLAVAISFDVQDSATSTEKRTVSYTYKDLQTKTLTDMASDIKNLTTKTTDDKTINTNITASYDATNDTMNIYNKKAGADNIIKISANTSSISGDPLENQTKTLLTNLHLATYDGATLSSPLDATALNVNTITGVSSSITVDGQTYTGDTNAITVAGVTYTANKKSSSGSTTVSIGTDTDTLVKSVQTFVDSYNTLLDKMTAQLHATKSSTYGALTSDQKSAMTADEITAWETKAKTGILRNDSILSQTVDDMRNAMTMTVSGGGLYKTAGSIGLTVGDWKTYGHITLDTDKLKAAIADDPSIVDKILAGDNKSTSTTDMDSQGVATRLSNLLTVDLKNFSDKAGTSASTSDTSVLGTQITDMNTNLTALLKALQDKQDYYYTKYNAMESAVGQLTSSLTSVTSFLG</sequence>
<dbReference type="STRING" id="84035.SAMN05660742_12163"/>
<dbReference type="RefSeq" id="WP_091834625.1">
    <property type="nucleotide sequence ID" value="NZ_FNZK01000021.1"/>
</dbReference>
<feature type="domain" description="Flagellar hook-associated protein 2 C-terminal" evidence="7">
    <location>
        <begin position="277"/>
        <end position="537"/>
    </location>
</feature>
<evidence type="ECO:0000259" key="6">
    <source>
        <dbReference type="Pfam" id="PF02465"/>
    </source>
</evidence>
<comment type="similarity">
    <text evidence="1 5">Belongs to the FliD family.</text>
</comment>
<evidence type="ECO:0000256" key="5">
    <source>
        <dbReference type="RuleBase" id="RU362066"/>
    </source>
</evidence>
<dbReference type="GO" id="GO:0007155">
    <property type="term" value="P:cell adhesion"/>
    <property type="evidence" value="ECO:0007669"/>
    <property type="project" value="InterPro"/>
</dbReference>
<keyword evidence="8" id="KW-0966">Cell projection</keyword>
<dbReference type="AlphaFoldDB" id="A0A1H7CF78"/>
<reference evidence="8 9" key="1">
    <citation type="submission" date="2016-10" db="EMBL/GenBank/DDBJ databases">
        <authorList>
            <person name="de Groot N.N."/>
        </authorList>
    </citation>
    <scope>NUCLEOTIDE SEQUENCE [LARGE SCALE GENOMIC DNA]</scope>
    <source>
        <strain evidence="8 9">DSM 2179</strain>
    </source>
</reference>
<evidence type="ECO:0000313" key="9">
    <source>
        <dbReference type="Proteomes" id="UP000199662"/>
    </source>
</evidence>
<evidence type="ECO:0000259" key="7">
    <source>
        <dbReference type="Pfam" id="PF07195"/>
    </source>
</evidence>
<dbReference type="InterPro" id="IPR003481">
    <property type="entry name" value="FliD_N"/>
</dbReference>
<keyword evidence="5" id="KW-0964">Secreted</keyword>
<evidence type="ECO:0000313" key="8">
    <source>
        <dbReference type="EMBL" id="SEJ88126.1"/>
    </source>
</evidence>
<dbReference type="GO" id="GO:0009424">
    <property type="term" value="C:bacterial-type flagellum hook"/>
    <property type="evidence" value="ECO:0007669"/>
    <property type="project" value="UniProtKB-UniRule"/>
</dbReference>
<keyword evidence="3" id="KW-0175">Coiled coil</keyword>
<comment type="subcellular location">
    <subcellularLocation>
        <location evidence="5">Secreted</location>
    </subcellularLocation>
    <subcellularLocation>
        <location evidence="5">Bacterial flagellum</location>
    </subcellularLocation>
</comment>
<evidence type="ECO:0000256" key="1">
    <source>
        <dbReference type="ARBA" id="ARBA00009764"/>
    </source>
</evidence>
<dbReference type="Proteomes" id="UP000199662">
    <property type="component" value="Unassembled WGS sequence"/>
</dbReference>
<organism evidence="8 9">
    <name type="scientific">Propionispira arboris</name>
    <dbReference type="NCBI Taxonomy" id="84035"/>
    <lineage>
        <taxon>Bacteria</taxon>
        <taxon>Bacillati</taxon>
        <taxon>Bacillota</taxon>
        <taxon>Negativicutes</taxon>
        <taxon>Selenomonadales</taxon>
        <taxon>Selenomonadaceae</taxon>
        <taxon>Propionispira</taxon>
    </lineage>
</organism>
<evidence type="ECO:0000256" key="4">
    <source>
        <dbReference type="ARBA" id="ARBA00023143"/>
    </source>
</evidence>
<dbReference type="EMBL" id="FNZK01000021">
    <property type="protein sequence ID" value="SEJ88126.1"/>
    <property type="molecule type" value="Genomic_DNA"/>
</dbReference>
<dbReference type="PANTHER" id="PTHR30288:SF0">
    <property type="entry name" value="FLAGELLAR HOOK-ASSOCIATED PROTEIN 2"/>
    <property type="match status" value="1"/>
</dbReference>
<gene>
    <name evidence="8" type="ORF">SAMN05660742_12163</name>
</gene>
<evidence type="ECO:0000256" key="2">
    <source>
        <dbReference type="ARBA" id="ARBA00011255"/>
    </source>
</evidence>
<keyword evidence="4 5" id="KW-0975">Bacterial flagellum</keyword>
<feature type="domain" description="Flagellar hook-associated protein 2 N-terminal" evidence="6">
    <location>
        <begin position="12"/>
        <end position="107"/>
    </location>
</feature>
<dbReference type="GO" id="GO:0071973">
    <property type="term" value="P:bacterial-type flagellum-dependent cell motility"/>
    <property type="evidence" value="ECO:0007669"/>
    <property type="project" value="TreeGrafter"/>
</dbReference>
<accession>A0A1H7CF78</accession>
<dbReference type="GO" id="GO:0005576">
    <property type="term" value="C:extracellular region"/>
    <property type="evidence" value="ECO:0007669"/>
    <property type="project" value="UniProtKB-SubCell"/>
</dbReference>
<keyword evidence="9" id="KW-1185">Reference proteome</keyword>
<dbReference type="InterPro" id="IPR010809">
    <property type="entry name" value="FliD_C"/>
</dbReference>
<dbReference type="Pfam" id="PF07195">
    <property type="entry name" value="FliD_C"/>
    <property type="match status" value="1"/>
</dbReference>